<evidence type="ECO:0000256" key="2">
    <source>
        <dbReference type="ARBA" id="ARBA00007104"/>
    </source>
</evidence>
<evidence type="ECO:0000256" key="3">
    <source>
        <dbReference type="ARBA" id="ARBA00022692"/>
    </source>
</evidence>
<feature type="signal peptide" evidence="8">
    <location>
        <begin position="1"/>
        <end position="21"/>
    </location>
</feature>
<dbReference type="InterPro" id="IPR009038">
    <property type="entry name" value="GOLD_dom"/>
</dbReference>
<dbReference type="InParanoid" id="A7S4Z4"/>
<feature type="domain" description="GOLD" evidence="9">
    <location>
        <begin position="37"/>
        <end position="94"/>
    </location>
</feature>
<gene>
    <name evidence="10" type="ORF">NEMVEDRAFT_v1g242897</name>
</gene>
<sequence>MYGNLGSGFITSFWWVRLVSCARGEYVVSEAAAAQKMRIQVLDTANHILYKNDDARKGKFAITTSENNYYEVCFKDNSPGQGAVRREVSINIKHGTEAKAYQNLAQAEKLKPIKLAMRRLEDMADEIVSSFAYFREREEEQRNTNSFKIKAATRKCLTDFAQKDQLFKADYEISHDQSSTVKITVIDIDVTLQLLFTKENATKGKFAFTFDRDGHFDLCFDNQVRLGSGSDSIVFLKIKRGSEAKNYENLALAQKLQPQEIEVMRLADMSSEVLTSLGRLINRGEDHLITNESTGARILYLGVFLTMLLVMLTGGQLVYLHRFFAAKKLI</sequence>
<dbReference type="HOGENOM" id="CLU_842803_0_0_1"/>
<comment type="subcellular location">
    <subcellularLocation>
        <location evidence="1">Membrane</location>
        <topology evidence="1">Single-pass type I membrane protein</topology>
    </subcellularLocation>
</comment>
<proteinExistence type="inferred from homology"/>
<dbReference type="GO" id="GO:0005794">
    <property type="term" value="C:Golgi apparatus"/>
    <property type="evidence" value="ECO:0000318"/>
    <property type="project" value="GO_Central"/>
</dbReference>
<dbReference type="GO" id="GO:0030134">
    <property type="term" value="C:COPII-coated ER to Golgi transport vesicle"/>
    <property type="evidence" value="ECO:0000318"/>
    <property type="project" value="GO_Central"/>
</dbReference>
<dbReference type="eggNOG" id="KOG1691">
    <property type="taxonomic scope" value="Eukaryota"/>
</dbReference>
<evidence type="ECO:0000256" key="6">
    <source>
        <dbReference type="ARBA" id="ARBA00023136"/>
    </source>
</evidence>
<dbReference type="Pfam" id="PF01105">
    <property type="entry name" value="EMP24_GP25L"/>
    <property type="match status" value="2"/>
</dbReference>
<dbReference type="GO" id="GO:0007030">
    <property type="term" value="P:Golgi organization"/>
    <property type="evidence" value="ECO:0000318"/>
    <property type="project" value="GO_Central"/>
</dbReference>
<keyword evidence="5 7" id="KW-1133">Transmembrane helix</keyword>
<dbReference type="Proteomes" id="UP000001593">
    <property type="component" value="Unassembled WGS sequence"/>
</dbReference>
<organism evidence="10 11">
    <name type="scientific">Nematostella vectensis</name>
    <name type="common">Starlet sea anemone</name>
    <dbReference type="NCBI Taxonomy" id="45351"/>
    <lineage>
        <taxon>Eukaryota</taxon>
        <taxon>Metazoa</taxon>
        <taxon>Cnidaria</taxon>
        <taxon>Anthozoa</taxon>
        <taxon>Hexacorallia</taxon>
        <taxon>Actiniaria</taxon>
        <taxon>Edwardsiidae</taxon>
        <taxon>Nematostella</taxon>
    </lineage>
</organism>
<dbReference type="GO" id="GO:0016020">
    <property type="term" value="C:membrane"/>
    <property type="evidence" value="ECO:0007669"/>
    <property type="project" value="UniProtKB-SubCell"/>
</dbReference>
<keyword evidence="4 8" id="KW-0732">Signal</keyword>
<name>A7S4Z4_NEMVE</name>
<dbReference type="PhylomeDB" id="A7S4Z4"/>
<dbReference type="GO" id="GO:0006886">
    <property type="term" value="P:intracellular protein transport"/>
    <property type="evidence" value="ECO:0000318"/>
    <property type="project" value="GO_Central"/>
</dbReference>
<evidence type="ECO:0000313" key="10">
    <source>
        <dbReference type="EMBL" id="EDO41240.1"/>
    </source>
</evidence>
<evidence type="ECO:0000256" key="5">
    <source>
        <dbReference type="ARBA" id="ARBA00022989"/>
    </source>
</evidence>
<evidence type="ECO:0000256" key="7">
    <source>
        <dbReference type="SAM" id="Phobius"/>
    </source>
</evidence>
<evidence type="ECO:0000256" key="8">
    <source>
        <dbReference type="SAM" id="SignalP"/>
    </source>
</evidence>
<evidence type="ECO:0000313" key="11">
    <source>
        <dbReference type="Proteomes" id="UP000001593"/>
    </source>
</evidence>
<evidence type="ECO:0000256" key="4">
    <source>
        <dbReference type="ARBA" id="ARBA00022729"/>
    </source>
</evidence>
<evidence type="ECO:0000259" key="9">
    <source>
        <dbReference type="PROSITE" id="PS50866"/>
    </source>
</evidence>
<keyword evidence="3 7" id="KW-0812">Transmembrane</keyword>
<protein>
    <recommendedName>
        <fullName evidence="9">GOLD domain-containing protein</fullName>
    </recommendedName>
</protein>
<evidence type="ECO:0000256" key="1">
    <source>
        <dbReference type="ARBA" id="ARBA00004479"/>
    </source>
</evidence>
<dbReference type="STRING" id="45351.A7S4Z4"/>
<keyword evidence="11" id="KW-1185">Reference proteome</keyword>
<dbReference type="SMART" id="SM01190">
    <property type="entry name" value="EMP24_GP25L"/>
    <property type="match status" value="2"/>
</dbReference>
<comment type="similarity">
    <text evidence="2">Belongs to the EMP24/GP25L family.</text>
</comment>
<dbReference type="GO" id="GO:0005783">
    <property type="term" value="C:endoplasmic reticulum"/>
    <property type="evidence" value="ECO:0000318"/>
    <property type="project" value="GO_Central"/>
</dbReference>
<feature type="chain" id="PRO_5002714109" description="GOLD domain-containing protein" evidence="8">
    <location>
        <begin position="22"/>
        <end position="330"/>
    </location>
</feature>
<feature type="transmembrane region" description="Helical" evidence="7">
    <location>
        <begin position="298"/>
        <end position="320"/>
    </location>
</feature>
<dbReference type="GO" id="GO:0006888">
    <property type="term" value="P:endoplasmic reticulum to Golgi vesicle-mediated transport"/>
    <property type="evidence" value="ECO:0000318"/>
    <property type="project" value="GO_Central"/>
</dbReference>
<dbReference type="EMBL" id="DS469580">
    <property type="protein sequence ID" value="EDO41240.1"/>
    <property type="molecule type" value="Genomic_DNA"/>
</dbReference>
<dbReference type="PANTHER" id="PTHR22811">
    <property type="entry name" value="TRANSMEMBRANE EMP24 DOMAIN-CONTAINING PROTEIN"/>
    <property type="match status" value="1"/>
</dbReference>
<dbReference type="AlphaFoldDB" id="A7S4Z4"/>
<dbReference type="InterPro" id="IPR015720">
    <property type="entry name" value="Emp24-like"/>
</dbReference>
<feature type="domain" description="GOLD" evidence="9">
    <location>
        <begin position="154"/>
        <end position="240"/>
    </location>
</feature>
<keyword evidence="6 7" id="KW-0472">Membrane</keyword>
<dbReference type="GO" id="GO:0005793">
    <property type="term" value="C:endoplasmic reticulum-Golgi intermediate compartment"/>
    <property type="evidence" value="ECO:0000318"/>
    <property type="project" value="GO_Central"/>
</dbReference>
<dbReference type="PROSITE" id="PS50866">
    <property type="entry name" value="GOLD"/>
    <property type="match status" value="2"/>
</dbReference>
<reference evidence="10 11" key="1">
    <citation type="journal article" date="2007" name="Science">
        <title>Sea anemone genome reveals ancestral eumetazoan gene repertoire and genomic organization.</title>
        <authorList>
            <person name="Putnam N.H."/>
            <person name="Srivastava M."/>
            <person name="Hellsten U."/>
            <person name="Dirks B."/>
            <person name="Chapman J."/>
            <person name="Salamov A."/>
            <person name="Terry A."/>
            <person name="Shapiro H."/>
            <person name="Lindquist E."/>
            <person name="Kapitonov V.V."/>
            <person name="Jurka J."/>
            <person name="Genikhovich G."/>
            <person name="Grigoriev I.V."/>
            <person name="Lucas S.M."/>
            <person name="Steele R.E."/>
            <person name="Finnerty J.R."/>
            <person name="Technau U."/>
            <person name="Martindale M.Q."/>
            <person name="Rokhsar D.S."/>
        </authorList>
    </citation>
    <scope>NUCLEOTIDE SEQUENCE [LARGE SCALE GENOMIC DNA]</scope>
    <source>
        <strain evidence="11">CH2 X CH6</strain>
    </source>
</reference>
<accession>A7S4Z4</accession>